<accession>A0A1E7RF89</accession>
<gene>
    <name evidence="2" type="ORF">BJI46_00440</name>
</gene>
<comment type="caution">
    <text evidence="2">The sequence shown here is derived from an EMBL/GenBank/DDBJ whole genome shotgun (WGS) entry which is preliminary data.</text>
</comment>
<keyword evidence="1" id="KW-0472">Membrane</keyword>
<dbReference type="Proteomes" id="UP000185895">
    <property type="component" value="Unassembled WGS sequence"/>
</dbReference>
<feature type="transmembrane region" description="Helical" evidence="1">
    <location>
        <begin position="12"/>
        <end position="35"/>
    </location>
</feature>
<dbReference type="RefSeq" id="WP_070068415.1">
    <property type="nucleotide sequence ID" value="NZ_MKKK01000001.1"/>
</dbReference>
<sequence>MLKKQRGVSYIGIFIGILLAALALKIMIAIWPAYWDDRIINSEIEKSLQNLSKTKNSERFKQDLISRLSINNIQDIDLDKVLNVDDSDGITIKKDYEVRKHFIGNIDLVLTFKQNFSTQGSTSGGQ</sequence>
<keyword evidence="1" id="KW-1133">Transmembrane helix</keyword>
<evidence type="ECO:0000313" key="3">
    <source>
        <dbReference type="Proteomes" id="UP000185895"/>
    </source>
</evidence>
<keyword evidence="3" id="KW-1185">Reference proteome</keyword>
<dbReference type="InterPro" id="IPR032314">
    <property type="entry name" value="DUF4845"/>
</dbReference>
<protein>
    <recommendedName>
        <fullName evidence="4">DUF4845 domain-containing protein</fullName>
    </recommendedName>
</protein>
<dbReference type="AlphaFoldDB" id="A0A1E7RF89"/>
<evidence type="ECO:0000313" key="2">
    <source>
        <dbReference type="EMBL" id="OEY98034.1"/>
    </source>
</evidence>
<dbReference type="EMBL" id="MKKK01000001">
    <property type="protein sequence ID" value="OEY98034.1"/>
    <property type="molecule type" value="Genomic_DNA"/>
</dbReference>
<name>A0A1E7RF89_9GAMM</name>
<dbReference type="Pfam" id="PF16137">
    <property type="entry name" value="DUF4845"/>
    <property type="match status" value="1"/>
</dbReference>
<keyword evidence="1" id="KW-0812">Transmembrane</keyword>
<proteinExistence type="predicted"/>
<dbReference type="STRING" id="1262585.BJI46_00440"/>
<organism evidence="2 3">
    <name type="scientific">Acinetobacter qingfengensis</name>
    <dbReference type="NCBI Taxonomy" id="1262585"/>
    <lineage>
        <taxon>Bacteria</taxon>
        <taxon>Pseudomonadati</taxon>
        <taxon>Pseudomonadota</taxon>
        <taxon>Gammaproteobacteria</taxon>
        <taxon>Moraxellales</taxon>
        <taxon>Moraxellaceae</taxon>
        <taxon>Acinetobacter</taxon>
    </lineage>
</organism>
<evidence type="ECO:0008006" key="4">
    <source>
        <dbReference type="Google" id="ProtNLM"/>
    </source>
</evidence>
<evidence type="ECO:0000256" key="1">
    <source>
        <dbReference type="SAM" id="Phobius"/>
    </source>
</evidence>
<reference evidence="2 3" key="1">
    <citation type="submission" date="2016-09" db="EMBL/GenBank/DDBJ databases">
        <authorList>
            <person name="Capua I."/>
            <person name="De Benedictis P."/>
            <person name="Joannis T."/>
            <person name="Lombin L.H."/>
            <person name="Cattoli G."/>
        </authorList>
    </citation>
    <scope>NUCLEOTIDE SEQUENCE [LARGE SCALE GENOMIC DNA]</scope>
    <source>
        <strain evidence="2 3">ANC 4671</strain>
    </source>
</reference>